<keyword evidence="6" id="KW-0378">Hydrolase</keyword>
<protein>
    <submittedName>
        <fullName evidence="10">Beta-glucosidase</fullName>
    </submittedName>
</protein>
<evidence type="ECO:0000313" key="10">
    <source>
        <dbReference type="EMBL" id="BAH02548.1"/>
    </source>
</evidence>
<evidence type="ECO:0000256" key="3">
    <source>
        <dbReference type="ARBA" id="ARBA00010838"/>
    </source>
</evidence>
<dbReference type="InterPro" id="IPR001360">
    <property type="entry name" value="Glyco_hydro_1"/>
</dbReference>
<comment type="pathway">
    <text evidence="2">Alkaloid biosynthesis.</text>
</comment>
<dbReference type="Pfam" id="PF00232">
    <property type="entry name" value="Glyco_hydro_1"/>
    <property type="match status" value="1"/>
</dbReference>
<dbReference type="InterPro" id="IPR033132">
    <property type="entry name" value="GH_1_N_CS"/>
</dbReference>
<dbReference type="GO" id="GO:0005829">
    <property type="term" value="C:cytosol"/>
    <property type="evidence" value="ECO:0007669"/>
    <property type="project" value="UniProtKB-SubCell"/>
</dbReference>
<comment type="similarity">
    <text evidence="3 9">Belongs to the glycosyl hydrolase 1 family.</text>
</comment>
<dbReference type="GO" id="GO:0009251">
    <property type="term" value="P:glucan catabolic process"/>
    <property type="evidence" value="ECO:0007669"/>
    <property type="project" value="UniProtKB-ARBA"/>
</dbReference>
<dbReference type="Gene3D" id="3.20.20.80">
    <property type="entry name" value="Glycosidases"/>
    <property type="match status" value="1"/>
</dbReference>
<evidence type="ECO:0000256" key="8">
    <source>
        <dbReference type="ARBA" id="ARBA00093183"/>
    </source>
</evidence>
<evidence type="ECO:0000256" key="1">
    <source>
        <dbReference type="ARBA" id="ARBA00004514"/>
    </source>
</evidence>
<dbReference type="EMBL" id="AB455586">
    <property type="protein sequence ID" value="BAH02554.1"/>
    <property type="molecule type" value="Genomic_DNA"/>
</dbReference>
<dbReference type="GO" id="GO:0008422">
    <property type="term" value="F:beta-glucosidase activity"/>
    <property type="evidence" value="ECO:0007669"/>
    <property type="project" value="UniProtKB-ARBA"/>
</dbReference>
<organism evidence="10">
    <name type="scientific">Carapichea ipecacuanha</name>
    <name type="common">Ipecac</name>
    <name type="synonym">Callicocca ipecacuanha</name>
    <dbReference type="NCBI Taxonomy" id="77880"/>
    <lineage>
        <taxon>Eukaryota</taxon>
        <taxon>Viridiplantae</taxon>
        <taxon>Streptophyta</taxon>
        <taxon>Embryophyta</taxon>
        <taxon>Tracheophyta</taxon>
        <taxon>Spermatophyta</taxon>
        <taxon>Magnoliopsida</taxon>
        <taxon>eudicotyledons</taxon>
        <taxon>Gunneridae</taxon>
        <taxon>Pentapetalae</taxon>
        <taxon>asterids</taxon>
        <taxon>lamiids</taxon>
        <taxon>Gentianales</taxon>
        <taxon>Rubiaceae</taxon>
        <taxon>Rubioideae</taxon>
        <taxon>Palicoureeae</taxon>
        <taxon>Carapichea</taxon>
    </lineage>
</organism>
<dbReference type="PANTHER" id="PTHR10353">
    <property type="entry name" value="GLYCOSYL HYDROLASE"/>
    <property type="match status" value="1"/>
</dbReference>
<dbReference type="EMBL" id="AB455580">
    <property type="protein sequence ID" value="BAH02548.1"/>
    <property type="molecule type" value="mRNA"/>
</dbReference>
<comment type="subcellular location">
    <subcellularLocation>
        <location evidence="1">Cytoplasm</location>
        <location evidence="1">Cytosol</location>
    </subcellularLocation>
</comment>
<dbReference type="CAZy" id="GH1">
    <property type="family name" value="Glycoside Hydrolase Family 1"/>
</dbReference>
<dbReference type="InterPro" id="IPR017853">
    <property type="entry name" value="GH"/>
</dbReference>
<accession>B6ZKM7</accession>
<comment type="catalytic activity">
    <reaction evidence="8">
        <text>deacetylisoipecoside + H2O = deacetylisoipecoside aglycone + D-glucose</text>
        <dbReference type="Rhea" id="RHEA:78887"/>
        <dbReference type="ChEBI" id="CHEBI:4167"/>
        <dbReference type="ChEBI" id="CHEBI:15377"/>
        <dbReference type="ChEBI" id="CHEBI:58091"/>
        <dbReference type="ChEBI" id="CHEBI:229557"/>
    </reaction>
    <physiologicalReaction direction="left-to-right" evidence="8">
        <dbReference type="Rhea" id="RHEA:78888"/>
    </physiologicalReaction>
</comment>
<evidence type="ECO:0000256" key="4">
    <source>
        <dbReference type="ARBA" id="ARBA00022490"/>
    </source>
</evidence>
<keyword evidence="5" id="KW-0017">Alkaloid metabolism</keyword>
<proteinExistence type="evidence at transcript level"/>
<evidence type="ECO:0000256" key="5">
    <source>
        <dbReference type="ARBA" id="ARBA00022589"/>
    </source>
</evidence>
<name>B6ZKM7_CARIP</name>
<reference evidence="10" key="1">
    <citation type="journal article" date="2008" name="J. Biol. Chem.">
        <title>The new beta-D-glucosidase in terpenoid-isoquinoline alkaloid biosynthesis in Psychotria ipecacuanha.</title>
        <authorList>
            <person name="Nomura T."/>
            <person name="Quesada A.L."/>
            <person name="Kutchan T.M."/>
        </authorList>
    </citation>
    <scope>NUCLEOTIDE SEQUENCE</scope>
</reference>
<dbReference type="PRINTS" id="PR00131">
    <property type="entry name" value="GLHYDRLASE1"/>
</dbReference>
<keyword evidence="4" id="KW-0963">Cytoplasm</keyword>
<dbReference type="FunFam" id="3.20.20.80:FF:000022">
    <property type="entry name" value="Beta-glucosidase 11"/>
    <property type="match status" value="1"/>
</dbReference>
<dbReference type="AlphaFoldDB" id="B6ZKM7"/>
<dbReference type="GO" id="GO:0033075">
    <property type="term" value="P:isoquinoline alkaloid biosynthetic process"/>
    <property type="evidence" value="ECO:0007669"/>
    <property type="project" value="UniProtKB-ARBA"/>
</dbReference>
<gene>
    <name evidence="10" type="primary">Ipeglu5</name>
</gene>
<dbReference type="PANTHER" id="PTHR10353:SF137">
    <property type="entry name" value="MYROSINASE 3-RELATED"/>
    <property type="match status" value="1"/>
</dbReference>
<evidence type="ECO:0000256" key="7">
    <source>
        <dbReference type="ARBA" id="ARBA00023295"/>
    </source>
</evidence>
<evidence type="ECO:0000256" key="6">
    <source>
        <dbReference type="ARBA" id="ARBA00022801"/>
    </source>
</evidence>
<dbReference type="PROSITE" id="PS00653">
    <property type="entry name" value="GLYCOSYL_HYDROL_F1_2"/>
    <property type="match status" value="1"/>
</dbReference>
<sequence length="543" mass="61822">MSSVLPTPVLPTPGRNINRGHFPDDFIFGAGTSSYQIEGAAREGGRGPSIWDTFTHTHPELIQDGSNGDTAINSYNLYKEDIKIVKLMGLDAYRFSISWPRILPGGNINAGINQEGIKYYNNLIDELLANDIVPYVTLFHWDVPQALQDQYDGFLSDKIVDDFRDFAELCFWEFGDRVKNWITINEPESYSNFFGVAYDTPPKAHALKASRLLVPTTVARPSKPVRVFASTADPGTTTADQVYKVGHNLLLAHAAAIQVYRDKFQNTQEGTFGMALVTQWMKPLNENNPADVEAASRAFDFKFGWFMQPLITGEYPKSMRQLLGPRLREFTPDQKKLLIGSYDYVGVNYYTATYVSSAQPPHDKKKAVFHTDGNFYTTDSKDGVLIGPLAGPAWLNIVPEGIYHVLQDIKENYEDPVIYITENGVYEVNDTAKTLSEARVDTTRLHYLQDHLSKVLEARHQGVRVQGYLVWSLMDNWELRAGYTSRFGLIHIDYYNNFARYPKDSAIWFRNAFHKRLRIHVNKARPQEDDGAFDTPRKRLRKY</sequence>
<evidence type="ECO:0000256" key="2">
    <source>
        <dbReference type="ARBA" id="ARBA00004913"/>
    </source>
</evidence>
<evidence type="ECO:0000256" key="9">
    <source>
        <dbReference type="RuleBase" id="RU003690"/>
    </source>
</evidence>
<keyword evidence="7" id="KW-0326">Glycosidase</keyword>
<dbReference type="SUPFAM" id="SSF51445">
    <property type="entry name" value="(Trans)glycosidases"/>
    <property type="match status" value="1"/>
</dbReference>